<dbReference type="InParanoid" id="A0A067QSL3"/>
<sequence length="64" mass="6983">MPLQDPRQVDVAEAGNSSLAVPTFLAQEVCSHLTMLPVRALELSILPEISESSDEMTNCKTRDP</sequence>
<protein>
    <submittedName>
        <fullName evidence="1">Uncharacterized protein</fullName>
    </submittedName>
</protein>
<evidence type="ECO:0000313" key="2">
    <source>
        <dbReference type="Proteomes" id="UP000027135"/>
    </source>
</evidence>
<organism evidence="1 2">
    <name type="scientific">Zootermopsis nevadensis</name>
    <name type="common">Dampwood termite</name>
    <dbReference type="NCBI Taxonomy" id="136037"/>
    <lineage>
        <taxon>Eukaryota</taxon>
        <taxon>Metazoa</taxon>
        <taxon>Ecdysozoa</taxon>
        <taxon>Arthropoda</taxon>
        <taxon>Hexapoda</taxon>
        <taxon>Insecta</taxon>
        <taxon>Pterygota</taxon>
        <taxon>Neoptera</taxon>
        <taxon>Polyneoptera</taxon>
        <taxon>Dictyoptera</taxon>
        <taxon>Blattodea</taxon>
        <taxon>Blattoidea</taxon>
        <taxon>Termitoidae</taxon>
        <taxon>Termopsidae</taxon>
        <taxon>Zootermopsis</taxon>
    </lineage>
</organism>
<accession>A0A067QSL3</accession>
<reference evidence="1 2" key="1">
    <citation type="journal article" date="2014" name="Nat. Commun.">
        <title>Molecular traces of alternative social organization in a termite genome.</title>
        <authorList>
            <person name="Terrapon N."/>
            <person name="Li C."/>
            <person name="Robertson H.M."/>
            <person name="Ji L."/>
            <person name="Meng X."/>
            <person name="Booth W."/>
            <person name="Chen Z."/>
            <person name="Childers C.P."/>
            <person name="Glastad K.M."/>
            <person name="Gokhale K."/>
            <person name="Gowin J."/>
            <person name="Gronenberg W."/>
            <person name="Hermansen R.A."/>
            <person name="Hu H."/>
            <person name="Hunt B.G."/>
            <person name="Huylmans A.K."/>
            <person name="Khalil S.M."/>
            <person name="Mitchell R.D."/>
            <person name="Munoz-Torres M.C."/>
            <person name="Mustard J.A."/>
            <person name="Pan H."/>
            <person name="Reese J.T."/>
            <person name="Scharf M.E."/>
            <person name="Sun F."/>
            <person name="Vogel H."/>
            <person name="Xiao J."/>
            <person name="Yang W."/>
            <person name="Yang Z."/>
            <person name="Yang Z."/>
            <person name="Zhou J."/>
            <person name="Zhu J."/>
            <person name="Brent C.S."/>
            <person name="Elsik C.G."/>
            <person name="Goodisman M.A."/>
            <person name="Liberles D.A."/>
            <person name="Roe R.M."/>
            <person name="Vargo E.L."/>
            <person name="Vilcinskas A."/>
            <person name="Wang J."/>
            <person name="Bornberg-Bauer E."/>
            <person name="Korb J."/>
            <person name="Zhang G."/>
            <person name="Liebig J."/>
        </authorList>
    </citation>
    <scope>NUCLEOTIDE SEQUENCE [LARGE SCALE GENOMIC DNA]</scope>
    <source>
        <tissue evidence="1">Whole organism</tissue>
    </source>
</reference>
<dbReference type="AlphaFoldDB" id="A0A067QSL3"/>
<dbReference type="Proteomes" id="UP000027135">
    <property type="component" value="Unassembled WGS sequence"/>
</dbReference>
<dbReference type="EMBL" id="KK853073">
    <property type="protein sequence ID" value="KDR11786.1"/>
    <property type="molecule type" value="Genomic_DNA"/>
</dbReference>
<keyword evidence="2" id="KW-1185">Reference proteome</keyword>
<evidence type="ECO:0000313" key="1">
    <source>
        <dbReference type="EMBL" id="KDR11786.1"/>
    </source>
</evidence>
<proteinExistence type="predicted"/>
<gene>
    <name evidence="1" type="ORF">L798_14291</name>
</gene>
<name>A0A067QSL3_ZOONE</name>